<dbReference type="GeneID" id="80518740"/>
<dbReference type="KEGG" id="vg:80518740"/>
<dbReference type="Gene3D" id="3.40.50.410">
    <property type="entry name" value="von Willebrand factor, type A domain"/>
    <property type="match status" value="1"/>
</dbReference>
<dbReference type="InterPro" id="IPR036465">
    <property type="entry name" value="vWFA_dom_sf"/>
</dbReference>
<reference evidence="1" key="1">
    <citation type="submission" date="2017-01" db="EMBL/GenBank/DDBJ databases">
        <authorList>
            <person name="Assis F.L."/>
            <person name="Abrahao J.S."/>
            <person name="Silva L."/>
            <person name="Khalil J.B."/>
            <person name="Rodrigues R."/>
            <person name="Silva L.S."/>
            <person name="Arantes T."/>
            <person name="Boratto P."/>
            <person name="Andrade M."/>
            <person name="Kroon E.G."/>
            <person name="Ribeiro B."/>
            <person name="Bergier I."/>
            <person name="Seligmann H."/>
            <person name="Ghigo E."/>
            <person name="Colson P."/>
            <person name="Levasseur A."/>
            <person name="Raoult D."/>
            <person name="Scola B.L."/>
        </authorList>
    </citation>
    <scope>NUCLEOTIDE SEQUENCE</scope>
    <source>
        <strain evidence="1">Soda lake</strain>
    </source>
</reference>
<evidence type="ECO:0008006" key="2">
    <source>
        <dbReference type="Google" id="ProtNLM"/>
    </source>
</evidence>
<evidence type="ECO:0000313" key="1">
    <source>
        <dbReference type="EMBL" id="QKU35317.1"/>
    </source>
</evidence>
<dbReference type="RefSeq" id="YP_010781976.1">
    <property type="nucleotide sequence ID" value="NC_075039.1"/>
</dbReference>
<dbReference type="SUPFAM" id="SSF53300">
    <property type="entry name" value="vWA-like"/>
    <property type="match status" value="1"/>
</dbReference>
<sequence length="1023" mass="117187">METPITATVYPTFEGYLAKVFVPEGLTKTKSKCNTVVILDRSGSMGSNVARIYNSILPSVFEKLDYSPNDNISTICFDNSVIVNTETLNSMKRKNMHDGNTTYMSGAVKELQNYLSKIGEGNLRILTISDGELHDQETTVKMASELSKQIASRFTVNSQAVRFFTSRQQPDTRGLASVLQFNTINQSNLIDINSELDNDMIIAQLVSLFYNDGLNMSHKLVTNSAIFMSNPWSKPTDSVSLYTGDNTIWLKDLPSQLSVDQIKINFDLKDVPKEQIDTLLQPKLELFLNRLKVLKVVNTVESREEISQMMVYFSKLQQWIEMNNTDTVKLLGNHSLRGRIDYFKCMLEKRKKTIFQLMLEVANDDRVSKLNSAQQADYLRSLSSNRNTKALSRRALEDGIDFDDTVHKEVRAMHANLAQLLSVDDTNHSVSFYSHETTLSGIKSVCSLVDEGILDDLAAHEILQMINIVGVAVNAQIGDYPDAMCWRVNHIFPGCYLSVSDITMAHIQSNGQKLYPPGFEHKPQNELTTVIPIFEDLRIAKFLRKYAPSMLEYVSSIGMRRIIAGVNMTNCYTVCAGILKMVEELDKSKSTLNIDTFVKLVKTYDVFVGGYFDHVMPYIKEQDPSLMYFIGNNGLTNMIHPLYILIKTKNTTFIPQILRSIYSYEAYQTIKRIIKKQELKDKFVQETLHKILGINLVEHATPITPPFEPNPTPKHYNSCDIDGEFLLEFISKLRDFDYIALLPVFLSAVDSEDPHSVIRNVEPVNDETFCKNLGIEYMAFLYKFYSVVQSFVYTSKKSRVDDIKEQMKVPDLANKEEFIKWLKSYITKQYHDDYVSRLMSKTKEEKIIVKDKLVEALTNCTTVDQFINLMKNGLTYGGVNYCIQNNASLGFIEIQTNLLNDQIDVPDRLKKIVVFLTAKDSYGNVVWNNGNVLRIKLADFEWIFNKFNGRTEFELLKETYKLNPTHIYRHKPNRHGHSNDKPSYWAYGYETLEDMVKNISDEEWLEYKKIHHNCCGVNHLRSV</sequence>
<protein>
    <recommendedName>
        <fullName evidence="2">VWFA domain-containing protein</fullName>
    </recommendedName>
</protein>
<accession>A0A6N1NS24</accession>
<reference evidence="1" key="2">
    <citation type="journal article" date="2018" name="Nat. Commun.">
        <title>Tailed giant Tupanvirus possesses the most complete translational apparatus of the known virosphere.</title>
        <authorList>
            <person name="Abrahao J."/>
            <person name="Silva L."/>
            <person name="Silva L.S."/>
            <person name="Khalil J.Y.B."/>
            <person name="Rodrigues R."/>
            <person name="Arantes T."/>
            <person name="Assis F."/>
            <person name="Boratto P."/>
            <person name="Andrade M."/>
            <person name="Kroon E.G."/>
            <person name="Ribeiro B."/>
            <person name="Bergier I."/>
            <person name="Seligmann H."/>
            <person name="Ghigo E."/>
            <person name="Colson P."/>
            <person name="Levasseur A."/>
            <person name="Kroemer G."/>
            <person name="Raoult D."/>
            <person name="La Scola B."/>
        </authorList>
    </citation>
    <scope>NUCLEOTIDE SEQUENCE [LARGE SCALE GENOMIC DNA]</scope>
    <source>
        <strain evidence="1">Soda lake</strain>
    </source>
</reference>
<name>A0A6N1NS24_9VIRU</name>
<organism evidence="1">
    <name type="scientific">Tupanvirus soda lake</name>
    <dbReference type="NCBI Taxonomy" id="2126985"/>
    <lineage>
        <taxon>Viruses</taxon>
        <taxon>Varidnaviria</taxon>
        <taxon>Bamfordvirae</taxon>
        <taxon>Nucleocytoviricota</taxon>
        <taxon>Megaviricetes</taxon>
        <taxon>Imitervirales</taxon>
        <taxon>Mimiviridae</taxon>
        <taxon>Megamimivirinae</taxon>
        <taxon>Tupanvirus</taxon>
        <taxon>Tupanvirus salinum</taxon>
    </lineage>
</organism>
<proteinExistence type="predicted"/>
<dbReference type="EMBL" id="KY523104">
    <property type="protein sequence ID" value="QKU35317.1"/>
    <property type="molecule type" value="Genomic_DNA"/>
</dbReference>